<gene>
    <name evidence="1" type="ORF">SCLTRI_LOCUS2386</name>
</gene>
<dbReference type="AlphaFoldDB" id="A0A8H2ZQ61"/>
<comment type="caution">
    <text evidence="1">The sequence shown here is derived from an EMBL/GenBank/DDBJ whole genome shotgun (WGS) entry which is preliminary data.</text>
</comment>
<accession>A0A8H2ZQ61</accession>
<evidence type="ECO:0000313" key="2">
    <source>
        <dbReference type="Proteomes" id="UP000624404"/>
    </source>
</evidence>
<sequence length="105" mass="11461">MHQKTHLKSGGLQDNSSPQAKLYYLINTNRRPLSTLVSGTVAGQPDGSEKFMSLVVASFRANGKALKVLPLSVLPHDFIPTTSALWYRPESRSSSGNVQKKKPVP</sequence>
<dbReference type="EMBL" id="CAJHIA010000008">
    <property type="protein sequence ID" value="CAD6442605.1"/>
    <property type="molecule type" value="Genomic_DNA"/>
</dbReference>
<dbReference type="Proteomes" id="UP000624404">
    <property type="component" value="Unassembled WGS sequence"/>
</dbReference>
<organism evidence="1 2">
    <name type="scientific">Sclerotinia trifoliorum</name>
    <dbReference type="NCBI Taxonomy" id="28548"/>
    <lineage>
        <taxon>Eukaryota</taxon>
        <taxon>Fungi</taxon>
        <taxon>Dikarya</taxon>
        <taxon>Ascomycota</taxon>
        <taxon>Pezizomycotina</taxon>
        <taxon>Leotiomycetes</taxon>
        <taxon>Helotiales</taxon>
        <taxon>Sclerotiniaceae</taxon>
        <taxon>Sclerotinia</taxon>
    </lineage>
</organism>
<protein>
    <submittedName>
        <fullName evidence="1">07ad2d1b-d3fe-4896-94f7-e0f42a14c7b5</fullName>
    </submittedName>
</protein>
<name>A0A8H2ZQ61_9HELO</name>
<keyword evidence="2" id="KW-1185">Reference proteome</keyword>
<proteinExistence type="predicted"/>
<evidence type="ECO:0000313" key="1">
    <source>
        <dbReference type="EMBL" id="CAD6442605.1"/>
    </source>
</evidence>
<reference evidence="1" key="1">
    <citation type="submission" date="2020-10" db="EMBL/GenBank/DDBJ databases">
        <authorList>
            <person name="Kusch S."/>
        </authorList>
    </citation>
    <scope>NUCLEOTIDE SEQUENCE</scope>
    <source>
        <strain evidence="1">SwB9</strain>
    </source>
</reference>